<evidence type="ECO:0000313" key="7">
    <source>
        <dbReference type="EMBL" id="TVU35892.1"/>
    </source>
</evidence>
<keyword evidence="4 6" id="KW-1133">Transmembrane helix</keyword>
<proteinExistence type="predicted"/>
<name>A0A5J9VHT7_9POAL</name>
<dbReference type="InterPro" id="IPR050814">
    <property type="entry name" value="Myo-inositol_Transporter"/>
</dbReference>
<organism evidence="7 8">
    <name type="scientific">Eragrostis curvula</name>
    <name type="common">weeping love grass</name>
    <dbReference type="NCBI Taxonomy" id="38414"/>
    <lineage>
        <taxon>Eukaryota</taxon>
        <taxon>Viridiplantae</taxon>
        <taxon>Streptophyta</taxon>
        <taxon>Embryophyta</taxon>
        <taxon>Tracheophyta</taxon>
        <taxon>Spermatophyta</taxon>
        <taxon>Magnoliopsida</taxon>
        <taxon>Liliopsida</taxon>
        <taxon>Poales</taxon>
        <taxon>Poaceae</taxon>
        <taxon>PACMAD clade</taxon>
        <taxon>Chloridoideae</taxon>
        <taxon>Eragrostideae</taxon>
        <taxon>Eragrostidinae</taxon>
        <taxon>Eragrostis</taxon>
    </lineage>
</organism>
<evidence type="ECO:0000256" key="3">
    <source>
        <dbReference type="ARBA" id="ARBA00022692"/>
    </source>
</evidence>
<accession>A0A5J9VHT7</accession>
<dbReference type="EMBL" id="RWGY01000009">
    <property type="protein sequence ID" value="TVU35892.1"/>
    <property type="molecule type" value="Genomic_DNA"/>
</dbReference>
<dbReference type="PANTHER" id="PTHR48020">
    <property type="entry name" value="PROTON MYO-INOSITOL COTRANSPORTER"/>
    <property type="match status" value="1"/>
</dbReference>
<evidence type="ECO:0000256" key="2">
    <source>
        <dbReference type="ARBA" id="ARBA00022448"/>
    </source>
</evidence>
<dbReference type="Proteomes" id="UP000324897">
    <property type="component" value="Unassembled WGS sequence"/>
</dbReference>
<dbReference type="PANTHER" id="PTHR48020:SF49">
    <property type="entry name" value="SUGAR TRANSPORTER"/>
    <property type="match status" value="1"/>
</dbReference>
<comment type="caution">
    <text evidence="7">The sequence shown here is derived from an EMBL/GenBank/DDBJ whole genome shotgun (WGS) entry which is preliminary data.</text>
</comment>
<keyword evidence="5 6" id="KW-0472">Membrane</keyword>
<dbReference type="AlphaFoldDB" id="A0A5J9VHT7"/>
<evidence type="ECO:0000256" key="1">
    <source>
        <dbReference type="ARBA" id="ARBA00004370"/>
    </source>
</evidence>
<comment type="subcellular location">
    <subcellularLocation>
        <location evidence="1">Membrane</location>
    </subcellularLocation>
</comment>
<dbReference type="InterPro" id="IPR036259">
    <property type="entry name" value="MFS_trans_sf"/>
</dbReference>
<evidence type="ECO:0000256" key="4">
    <source>
        <dbReference type="ARBA" id="ARBA00022989"/>
    </source>
</evidence>
<keyword evidence="2" id="KW-0813">Transport</keyword>
<keyword evidence="3 6" id="KW-0812">Transmembrane</keyword>
<dbReference type="Gramene" id="TVU35892">
    <property type="protein sequence ID" value="TVU35892"/>
    <property type="gene ID" value="EJB05_17799"/>
</dbReference>
<protein>
    <recommendedName>
        <fullName evidence="9">Major facilitator superfamily (MFS) profile domain-containing protein</fullName>
    </recommendedName>
</protein>
<evidence type="ECO:0008006" key="9">
    <source>
        <dbReference type="Google" id="ProtNLM"/>
    </source>
</evidence>
<reference evidence="7 8" key="1">
    <citation type="journal article" date="2019" name="Sci. Rep.">
        <title>A high-quality genome of Eragrostis curvula grass provides insights into Poaceae evolution and supports new strategies to enhance forage quality.</title>
        <authorList>
            <person name="Carballo J."/>
            <person name="Santos B.A.C.M."/>
            <person name="Zappacosta D."/>
            <person name="Garbus I."/>
            <person name="Selva J.P."/>
            <person name="Gallo C.A."/>
            <person name="Diaz A."/>
            <person name="Albertini E."/>
            <person name="Caccamo M."/>
            <person name="Echenique V."/>
        </authorList>
    </citation>
    <scope>NUCLEOTIDE SEQUENCE [LARGE SCALE GENOMIC DNA]</scope>
    <source>
        <strain evidence="8">cv. Victoria</strain>
        <tissue evidence="7">Leaf</tissue>
    </source>
</reference>
<feature type="non-terminal residue" evidence="7">
    <location>
        <position position="1"/>
    </location>
</feature>
<dbReference type="Pfam" id="PF00083">
    <property type="entry name" value="Sugar_tr"/>
    <property type="match status" value="1"/>
</dbReference>
<dbReference type="Gene3D" id="1.20.1250.20">
    <property type="entry name" value="MFS general substrate transporter like domains"/>
    <property type="match status" value="1"/>
</dbReference>
<gene>
    <name evidence="7" type="ORF">EJB05_17799</name>
</gene>
<dbReference type="GO" id="GO:0016020">
    <property type="term" value="C:membrane"/>
    <property type="evidence" value="ECO:0007669"/>
    <property type="project" value="UniProtKB-SubCell"/>
</dbReference>
<sequence>MLAMPESPQWLAMRGRHGEAHTVLLLTSDTPSEAGLRLAEIKQATAKAPQTIGGGGVWNKLIVRPSASVRRILVCVVGLQFFLHAVGIEAVMLYSPLVYVGLQFFLHAVGMALAW</sequence>
<dbReference type="OrthoDB" id="6339427at2759"/>
<evidence type="ECO:0000313" key="8">
    <source>
        <dbReference type="Proteomes" id="UP000324897"/>
    </source>
</evidence>
<dbReference type="GO" id="GO:0022857">
    <property type="term" value="F:transmembrane transporter activity"/>
    <property type="evidence" value="ECO:0007669"/>
    <property type="project" value="InterPro"/>
</dbReference>
<evidence type="ECO:0000256" key="5">
    <source>
        <dbReference type="ARBA" id="ARBA00023136"/>
    </source>
</evidence>
<keyword evidence="8" id="KW-1185">Reference proteome</keyword>
<evidence type="ECO:0000256" key="6">
    <source>
        <dbReference type="SAM" id="Phobius"/>
    </source>
</evidence>
<feature type="transmembrane region" description="Helical" evidence="6">
    <location>
        <begin position="72"/>
        <end position="91"/>
    </location>
</feature>
<dbReference type="InterPro" id="IPR005828">
    <property type="entry name" value="MFS_sugar_transport-like"/>
</dbReference>